<name>A0ABY7BDX6_9FIRM</name>
<dbReference type="Proteomes" id="UP001164745">
    <property type="component" value="Chromosome"/>
</dbReference>
<evidence type="ECO:0000256" key="1">
    <source>
        <dbReference type="ARBA" id="ARBA00010466"/>
    </source>
</evidence>
<evidence type="ECO:0000256" key="2">
    <source>
        <dbReference type="ARBA" id="ARBA00023015"/>
    </source>
</evidence>
<gene>
    <name evidence="7" type="ORF">OTJ99_001314</name>
</gene>
<comment type="similarity">
    <text evidence="1">Belongs to the SorC transcriptional regulatory family.</text>
</comment>
<proteinExistence type="inferred from homology"/>
<dbReference type="Pfam" id="PF21715">
    <property type="entry name" value="CggR_N"/>
    <property type="match status" value="1"/>
</dbReference>
<evidence type="ECO:0000313" key="7">
    <source>
        <dbReference type="EMBL" id="WAM30562.1"/>
    </source>
</evidence>
<evidence type="ECO:0000256" key="3">
    <source>
        <dbReference type="ARBA" id="ARBA00023125"/>
    </source>
</evidence>
<dbReference type="InterPro" id="IPR048715">
    <property type="entry name" value="CggR_N"/>
</dbReference>
<accession>A0ABY7BDX6</accession>
<evidence type="ECO:0000259" key="5">
    <source>
        <dbReference type="Pfam" id="PF04198"/>
    </source>
</evidence>
<dbReference type="InterPro" id="IPR036390">
    <property type="entry name" value="WH_DNA-bd_sf"/>
</dbReference>
<feature type="domain" description="CggR N-terminal DNA binding" evidence="6">
    <location>
        <begin position="18"/>
        <end position="87"/>
    </location>
</feature>
<keyword evidence="8" id="KW-1185">Reference proteome</keyword>
<evidence type="ECO:0000259" key="6">
    <source>
        <dbReference type="Pfam" id="PF21715"/>
    </source>
</evidence>
<feature type="domain" description="Sugar-binding" evidence="5">
    <location>
        <begin position="96"/>
        <end position="337"/>
    </location>
</feature>
<keyword evidence="2" id="KW-0805">Transcription regulation</keyword>
<reference evidence="7" key="1">
    <citation type="submission" date="2022-12" db="EMBL/GenBank/DDBJ databases">
        <authorList>
            <person name="Bing R.G."/>
            <person name="Willard D.J."/>
            <person name="Manesh M.J.H."/>
            <person name="Laemthong T."/>
            <person name="Crosby J.R."/>
            <person name="Kelly R.M."/>
        </authorList>
    </citation>
    <scope>NUCLEOTIDE SEQUENCE</scope>
    <source>
        <strain evidence="7">DSM 8991</strain>
    </source>
</reference>
<protein>
    <submittedName>
        <fullName evidence="7">Sugar-binding transcriptional regulator</fullName>
    </submittedName>
</protein>
<keyword evidence="3" id="KW-0238">DNA-binding</keyword>
<dbReference type="EMBL" id="CP113864">
    <property type="protein sequence ID" value="WAM30562.1"/>
    <property type="molecule type" value="Genomic_DNA"/>
</dbReference>
<dbReference type="InterPro" id="IPR036388">
    <property type="entry name" value="WH-like_DNA-bd_sf"/>
</dbReference>
<dbReference type="PANTHER" id="PTHR34294">
    <property type="entry name" value="TRANSCRIPTIONAL REGULATOR-RELATED"/>
    <property type="match status" value="1"/>
</dbReference>
<sequence length="340" mass="37963">MDDFLELLKRITPEVIEIFERRYDILKNVKYHQPIGRRMLSEKLKLSERIVRNEVDILRSLGLLTITDNGTILTNEGEDLLEKLSNIVYDIKVLEALRQTVKDILGAKDLFIVPGDADTNPYVLKELGIVASKVVLSLLPNVKIIAVTGGQTVKEVVDNFPTCFFKDILVVPARGGIGQEVEKQANTLAANLAKKLGGRYKLLHLPDTMDEEVYKLIVKKEDVQDVLNDINNADMLIFGIGNAIEMAKRRKFNQQMIEKLSQVGAIGEIFGYYFDKEGNIVYSTTTVGIKLEKIKNIKYMIGVAGGAHKAEAILSLNGIKHNAIFVIDEGIARRILSIKG</sequence>
<dbReference type="SUPFAM" id="SSF46785">
    <property type="entry name" value="Winged helix' DNA-binding domain"/>
    <property type="match status" value="1"/>
</dbReference>
<dbReference type="Gene3D" id="1.10.10.10">
    <property type="entry name" value="Winged helix-like DNA-binding domain superfamily/Winged helix DNA-binding domain"/>
    <property type="match status" value="1"/>
</dbReference>
<dbReference type="InterPro" id="IPR037171">
    <property type="entry name" value="NagB/RpiA_transferase-like"/>
</dbReference>
<dbReference type="PANTHER" id="PTHR34294:SF5">
    <property type="entry name" value="CENTRAL GLYCOLYTIC GENES REGULATOR"/>
    <property type="match status" value="1"/>
</dbReference>
<dbReference type="Gene3D" id="3.40.50.1360">
    <property type="match status" value="1"/>
</dbReference>
<evidence type="ECO:0000256" key="4">
    <source>
        <dbReference type="ARBA" id="ARBA00023163"/>
    </source>
</evidence>
<evidence type="ECO:0000313" key="8">
    <source>
        <dbReference type="Proteomes" id="UP001164745"/>
    </source>
</evidence>
<dbReference type="InterPro" id="IPR007324">
    <property type="entry name" value="Sugar-bd_dom_put"/>
</dbReference>
<dbReference type="Pfam" id="PF04198">
    <property type="entry name" value="Sugar-bind"/>
    <property type="match status" value="1"/>
</dbReference>
<keyword evidence="4" id="KW-0804">Transcription</keyword>
<dbReference type="SUPFAM" id="SSF100950">
    <property type="entry name" value="NagB/RpiA/CoA transferase-like"/>
    <property type="match status" value="1"/>
</dbReference>
<organism evidence="7 8">
    <name type="scientific">Caldicellulosiruptor naganoensis</name>
    <dbReference type="NCBI Taxonomy" id="29324"/>
    <lineage>
        <taxon>Bacteria</taxon>
        <taxon>Bacillati</taxon>
        <taxon>Bacillota</taxon>
        <taxon>Bacillota incertae sedis</taxon>
        <taxon>Caldicellulosiruptorales</taxon>
        <taxon>Caldicellulosiruptoraceae</taxon>
        <taxon>Caldicellulosiruptor</taxon>
    </lineage>
</organism>
<dbReference type="InterPro" id="IPR051054">
    <property type="entry name" value="SorC_transcr_regulators"/>
</dbReference>
<dbReference type="RefSeq" id="WP_045164776.1">
    <property type="nucleotide sequence ID" value="NZ_CP113864.1"/>
</dbReference>